<name>A0ABP9NWH2_9BACT</name>
<comment type="caution">
    <text evidence="2">The sequence shown here is derived from an EMBL/GenBank/DDBJ whole genome shotgun (WGS) entry which is preliminary data.</text>
</comment>
<proteinExistence type="predicted"/>
<keyword evidence="3" id="KW-1185">Reference proteome</keyword>
<evidence type="ECO:0000259" key="1">
    <source>
        <dbReference type="Pfam" id="PF13649"/>
    </source>
</evidence>
<gene>
    <name evidence="2" type="ORF">GCM10023213_09780</name>
</gene>
<organism evidence="2 3">
    <name type="scientific">Prosthecobacter algae</name>
    <dbReference type="NCBI Taxonomy" id="1144682"/>
    <lineage>
        <taxon>Bacteria</taxon>
        <taxon>Pseudomonadati</taxon>
        <taxon>Verrucomicrobiota</taxon>
        <taxon>Verrucomicrobiia</taxon>
        <taxon>Verrucomicrobiales</taxon>
        <taxon>Verrucomicrobiaceae</taxon>
        <taxon>Prosthecobacter</taxon>
    </lineage>
</organism>
<dbReference type="EMBL" id="BAABIA010000002">
    <property type="protein sequence ID" value="GAA5135799.1"/>
    <property type="molecule type" value="Genomic_DNA"/>
</dbReference>
<dbReference type="Gene3D" id="3.40.50.150">
    <property type="entry name" value="Vaccinia Virus protein VP39"/>
    <property type="match status" value="1"/>
</dbReference>
<feature type="domain" description="Methyltransferase" evidence="1">
    <location>
        <begin position="40"/>
        <end position="136"/>
    </location>
</feature>
<accession>A0ABP9NWH2</accession>
<dbReference type="CDD" id="cd02440">
    <property type="entry name" value="AdoMet_MTases"/>
    <property type="match status" value="1"/>
</dbReference>
<dbReference type="Pfam" id="PF13649">
    <property type="entry name" value="Methyltransf_25"/>
    <property type="match status" value="1"/>
</dbReference>
<protein>
    <submittedName>
        <fullName evidence="2">Class I SAM-dependent methyltransferase</fullName>
    </submittedName>
</protein>
<dbReference type="GO" id="GO:0008168">
    <property type="term" value="F:methyltransferase activity"/>
    <property type="evidence" value="ECO:0007669"/>
    <property type="project" value="UniProtKB-KW"/>
</dbReference>
<dbReference type="SUPFAM" id="SSF53335">
    <property type="entry name" value="S-adenosyl-L-methionine-dependent methyltransferases"/>
    <property type="match status" value="1"/>
</dbReference>
<dbReference type="InterPro" id="IPR041698">
    <property type="entry name" value="Methyltransf_25"/>
</dbReference>
<dbReference type="RefSeq" id="WP_345735249.1">
    <property type="nucleotide sequence ID" value="NZ_BAABIA010000002.1"/>
</dbReference>
<keyword evidence="2" id="KW-0808">Transferase</keyword>
<evidence type="ECO:0000313" key="2">
    <source>
        <dbReference type="EMBL" id="GAA5135799.1"/>
    </source>
</evidence>
<evidence type="ECO:0000313" key="3">
    <source>
        <dbReference type="Proteomes" id="UP001499852"/>
    </source>
</evidence>
<dbReference type="GO" id="GO:0032259">
    <property type="term" value="P:methylation"/>
    <property type="evidence" value="ECO:0007669"/>
    <property type="project" value="UniProtKB-KW"/>
</dbReference>
<sequence>MSFDTLAPHYHWMEWLFAGKELQRCRTAFLPMLHPPANALILGEGDGRFLLEYRRAFPYARATVVDSSAGMLQRTLKRLAQAGFAHSGITFVQADAREWQPPEATFDLIVTCFFLDCFREEELRSLIVKMARAATPNAQWLQADFQVTGPPLSRFRSWLTLRLLYAFFRKATGITASAITQPDPMLCREGFVCRQRSVSDWGRLYSDWWARPTEAASLSDKSPGIF</sequence>
<dbReference type="Proteomes" id="UP001499852">
    <property type="component" value="Unassembled WGS sequence"/>
</dbReference>
<keyword evidence="2" id="KW-0489">Methyltransferase</keyword>
<dbReference type="InterPro" id="IPR029063">
    <property type="entry name" value="SAM-dependent_MTases_sf"/>
</dbReference>
<reference evidence="3" key="1">
    <citation type="journal article" date="2019" name="Int. J. Syst. Evol. Microbiol.">
        <title>The Global Catalogue of Microorganisms (GCM) 10K type strain sequencing project: providing services to taxonomists for standard genome sequencing and annotation.</title>
        <authorList>
            <consortium name="The Broad Institute Genomics Platform"/>
            <consortium name="The Broad Institute Genome Sequencing Center for Infectious Disease"/>
            <person name="Wu L."/>
            <person name="Ma J."/>
        </authorList>
    </citation>
    <scope>NUCLEOTIDE SEQUENCE [LARGE SCALE GENOMIC DNA]</scope>
    <source>
        <strain evidence="3">JCM 18053</strain>
    </source>
</reference>